<dbReference type="CDD" id="cd00090">
    <property type="entry name" value="HTH_ARSR"/>
    <property type="match status" value="1"/>
</dbReference>
<feature type="transmembrane region" description="Helical" evidence="1">
    <location>
        <begin position="127"/>
        <end position="145"/>
    </location>
</feature>
<comment type="caution">
    <text evidence="2">The sequence shown here is derived from an EMBL/GenBank/DDBJ whole genome shotgun (WGS) entry which is preliminary data.</text>
</comment>
<sequence length="156" mass="17852">MSDLSSFDLSVIESQLKGKTLQIYWYLLKDPSTSVGVREVQRSLGFSSPSVAAHHLDKLLSLGLVEKTSRGEYLLNQEVKVGLLKFFSRMGKFLVPRHLFYAIWLSTMFVIYIIVYNVILYQPTGSIHNIAAILFGVVANIVLWLETVRLWREKPF</sequence>
<name>A0A0M0BTK6_9ARCH</name>
<dbReference type="InterPro" id="IPR011991">
    <property type="entry name" value="ArsR-like_HTH"/>
</dbReference>
<keyword evidence="1" id="KW-1133">Transmembrane helix</keyword>
<proteinExistence type="predicted"/>
<dbReference type="InterPro" id="IPR036388">
    <property type="entry name" value="WH-like_DNA-bd_sf"/>
</dbReference>
<accession>A0A0M0BTK6</accession>
<evidence type="ECO:0008006" key="4">
    <source>
        <dbReference type="Google" id="ProtNLM"/>
    </source>
</evidence>
<protein>
    <recommendedName>
        <fullName evidence="4">LexA repressor DNA-binding domain-containing protein</fullName>
    </recommendedName>
</protein>
<dbReference type="SUPFAM" id="SSF46785">
    <property type="entry name" value="Winged helix' DNA-binding domain"/>
    <property type="match status" value="1"/>
</dbReference>
<feature type="transmembrane region" description="Helical" evidence="1">
    <location>
        <begin position="99"/>
        <end position="121"/>
    </location>
</feature>
<dbReference type="AlphaFoldDB" id="A0A0M0BTK6"/>
<dbReference type="Proteomes" id="UP000037237">
    <property type="component" value="Unassembled WGS sequence"/>
</dbReference>
<reference evidence="2 3" key="1">
    <citation type="submission" date="2015-06" db="EMBL/GenBank/DDBJ databases">
        <title>New insights into the roles of widespread benthic archaea in carbon and nitrogen cycling.</title>
        <authorList>
            <person name="Lazar C.S."/>
            <person name="Baker B.J."/>
            <person name="Seitz K.W."/>
            <person name="Hyde A.S."/>
            <person name="Dick G.J."/>
            <person name="Hinrichs K.-U."/>
            <person name="Teske A.P."/>
        </authorList>
    </citation>
    <scope>NUCLEOTIDE SEQUENCE [LARGE SCALE GENOMIC DNA]</scope>
    <source>
        <strain evidence="2">SG8-32-1</strain>
    </source>
</reference>
<keyword evidence="1" id="KW-0472">Membrane</keyword>
<dbReference type="InterPro" id="IPR036390">
    <property type="entry name" value="WH_DNA-bd_sf"/>
</dbReference>
<dbReference type="EMBL" id="LFWU01000089">
    <property type="protein sequence ID" value="KON31799.1"/>
    <property type="molecule type" value="Genomic_DNA"/>
</dbReference>
<evidence type="ECO:0000256" key="1">
    <source>
        <dbReference type="SAM" id="Phobius"/>
    </source>
</evidence>
<gene>
    <name evidence="2" type="ORF">AC477_03805</name>
</gene>
<keyword evidence="1" id="KW-0812">Transmembrane</keyword>
<evidence type="ECO:0000313" key="3">
    <source>
        <dbReference type="Proteomes" id="UP000037237"/>
    </source>
</evidence>
<organism evidence="2 3">
    <name type="scientific">miscellaneous Crenarchaeota group-1 archaeon SG8-32-1</name>
    <dbReference type="NCBI Taxonomy" id="1685124"/>
    <lineage>
        <taxon>Archaea</taxon>
        <taxon>Candidatus Bathyarchaeota</taxon>
        <taxon>MCG-1</taxon>
    </lineage>
</organism>
<evidence type="ECO:0000313" key="2">
    <source>
        <dbReference type="EMBL" id="KON31799.1"/>
    </source>
</evidence>
<dbReference type="Gene3D" id="1.10.10.10">
    <property type="entry name" value="Winged helix-like DNA-binding domain superfamily/Winged helix DNA-binding domain"/>
    <property type="match status" value="1"/>
</dbReference>